<comment type="caution">
    <text evidence="15">The sequence shown here is derived from an EMBL/GenBank/DDBJ whole genome shotgun (WGS) entry which is preliminary data.</text>
</comment>
<organism evidence="15 16">
    <name type="scientific">Gryllus longicercus</name>
    <dbReference type="NCBI Taxonomy" id="2509291"/>
    <lineage>
        <taxon>Eukaryota</taxon>
        <taxon>Metazoa</taxon>
        <taxon>Ecdysozoa</taxon>
        <taxon>Arthropoda</taxon>
        <taxon>Hexapoda</taxon>
        <taxon>Insecta</taxon>
        <taxon>Pterygota</taxon>
        <taxon>Neoptera</taxon>
        <taxon>Polyneoptera</taxon>
        <taxon>Orthoptera</taxon>
        <taxon>Ensifera</taxon>
        <taxon>Gryllidea</taxon>
        <taxon>Grylloidea</taxon>
        <taxon>Gryllidae</taxon>
        <taxon>Gryllinae</taxon>
        <taxon>Gryllus</taxon>
    </lineage>
</organism>
<evidence type="ECO:0000256" key="10">
    <source>
        <dbReference type="ARBA" id="ARBA00023258"/>
    </source>
</evidence>
<keyword evidence="10" id="KW-0922">Interferon antiviral system evasion</keyword>
<dbReference type="GO" id="GO:0000164">
    <property type="term" value="C:protein phosphatase type 1 complex"/>
    <property type="evidence" value="ECO:0007669"/>
    <property type="project" value="TreeGrafter"/>
</dbReference>
<evidence type="ECO:0000256" key="5">
    <source>
        <dbReference type="ARBA" id="ARBA00019072"/>
    </source>
</evidence>
<comment type="function">
    <text evidence="1">Interacts with the host phosphatase PP1 catalytic subunit (PPP1CB) and recruits it to dephosphorylate EIF2S1/eIF2alpha and therefore restores the host translation that has been shut-down by the host. Also inhibits the EIF2S1/eIF2alpha-ATF4-DDIT3/CHOP pathway.</text>
</comment>
<gene>
    <name evidence="15" type="ORF">R5R35_011702</name>
</gene>
<dbReference type="EMBL" id="JAZDUA010000202">
    <property type="protein sequence ID" value="KAK7864471.1"/>
    <property type="molecule type" value="Genomic_DNA"/>
</dbReference>
<evidence type="ECO:0000256" key="6">
    <source>
        <dbReference type="ARBA" id="ARBA00022581"/>
    </source>
</evidence>
<comment type="similarity">
    <text evidence="3">Belongs to the PPP1R15 family.</text>
</comment>
<dbReference type="GO" id="GO:0034976">
    <property type="term" value="P:response to endoplasmic reticulum stress"/>
    <property type="evidence" value="ECO:0007669"/>
    <property type="project" value="TreeGrafter"/>
</dbReference>
<dbReference type="Proteomes" id="UP001378592">
    <property type="component" value="Unassembled WGS sequence"/>
</dbReference>
<feature type="compositionally biased region" description="Acidic residues" evidence="13">
    <location>
        <begin position="537"/>
        <end position="556"/>
    </location>
</feature>
<evidence type="ECO:0000256" key="1">
    <source>
        <dbReference type="ARBA" id="ARBA00003756"/>
    </source>
</evidence>
<keyword evidence="6" id="KW-0945">Host-virus interaction</keyword>
<dbReference type="InterPro" id="IPR019523">
    <property type="entry name" value="Prot_Pase1_reg-su15A/B_C"/>
</dbReference>
<feature type="region of interest" description="Disordered" evidence="13">
    <location>
        <begin position="263"/>
        <end position="318"/>
    </location>
</feature>
<evidence type="ECO:0000256" key="13">
    <source>
        <dbReference type="SAM" id="MobiDB-lite"/>
    </source>
</evidence>
<feature type="region of interest" description="Disordered" evidence="13">
    <location>
        <begin position="537"/>
        <end position="564"/>
    </location>
</feature>
<evidence type="ECO:0000313" key="15">
    <source>
        <dbReference type="EMBL" id="KAK7864471.1"/>
    </source>
</evidence>
<proteinExistence type="inferred from homology"/>
<dbReference type="GO" id="GO:0005783">
    <property type="term" value="C:endoplasmic reticulum"/>
    <property type="evidence" value="ECO:0007669"/>
    <property type="project" value="TreeGrafter"/>
</dbReference>
<evidence type="ECO:0000256" key="11">
    <source>
        <dbReference type="ARBA" id="ARBA00023280"/>
    </source>
</evidence>
<sequence>MDLQSFCVGSRRKVHSLPFLRSAVQPTEKMSKSFQFGVPVNRPTVEETCFKKMPNISCNAKFTFDEFTKNQDCHSKKSCFDQFNKFSHFTFSRVVGGFVGSKSQGGSASREPHQVWDVIFRQLVDTACQATMNSNAQQYFSIGDAVSQSIFGQFNNRKNSTLEFRSLLFARPCEFFAPEKPQNMPRANQNHSQNNGGNITIGEKIKLNRVPADAHLCDLNLKNESAKETDMQHITSKQSYADVAKAFIAARSVQEVKSRRHLGSPVMPLQPNHIFSKSRNSRKRNNAFNRKGSRLSGSCYSQPPNNSSQNPHKRSTAMHDKCEEFIPSKFARAKSPHMRHTKIENINFSRMRTNDDKNSQSVMFSKGQDERKRFNKYRNSNTREKERKNIDLQVQEDVFTCSVPEQYCQNWRCEHNRMSSVHRVGAEFGNERKELRLKNFMLQTRLHSPPPRTLISECVKVKESDVNHPKKENGSLKTEKMNEEIVCNNENSLTCGSSNLPGCDESSLSSSPTFTPVVLPPRIRVASECSVDSEDSVVFERDEQDLDESECDDGLDSDSGSEYSSAAECESDAEDCDEVDFCYIVPSEDINAKINESTYTHDAFSPVPDRLKDINAKWHKEYSCISKIEKVPKKVHFPGSKKLAKVHPMVHWLFAYREARRGPWEEIGRDRCRFQSRIERAEQDLSHVFNPEHRRRIWEERMSDVGST</sequence>
<reference evidence="15 16" key="1">
    <citation type="submission" date="2024-03" db="EMBL/GenBank/DDBJ databases">
        <title>The genome assembly and annotation of the cricket Gryllus longicercus Weissman &amp; Gray.</title>
        <authorList>
            <person name="Szrajer S."/>
            <person name="Gray D."/>
            <person name="Ylla G."/>
        </authorList>
    </citation>
    <scope>NUCLEOTIDE SEQUENCE [LARGE SCALE GENOMIC DNA]</scope>
    <source>
        <strain evidence="15">DAG 2021-001</strain>
        <tissue evidence="15">Whole body minus gut</tissue>
    </source>
</reference>
<dbReference type="Pfam" id="PF10488">
    <property type="entry name" value="PP1c_bdg"/>
    <property type="match status" value="1"/>
</dbReference>
<evidence type="ECO:0000256" key="8">
    <source>
        <dbReference type="ARBA" id="ARBA00022830"/>
    </source>
</evidence>
<evidence type="ECO:0000256" key="3">
    <source>
        <dbReference type="ARBA" id="ARBA00010161"/>
    </source>
</evidence>
<dbReference type="InterPro" id="IPR051254">
    <property type="entry name" value="PPP1R15"/>
</dbReference>
<dbReference type="PANTHER" id="PTHR16489:SF12">
    <property type="entry name" value="GH11727P"/>
    <property type="match status" value="1"/>
</dbReference>
<evidence type="ECO:0000313" key="16">
    <source>
        <dbReference type="Proteomes" id="UP001378592"/>
    </source>
</evidence>
<comment type="similarity">
    <text evidence="2">Belongs to the asfivirus DP71L family.</text>
</comment>
<dbReference type="GO" id="GO:0051246">
    <property type="term" value="P:regulation of protein metabolic process"/>
    <property type="evidence" value="ECO:0007669"/>
    <property type="project" value="UniProtKB-ARBA"/>
</dbReference>
<evidence type="ECO:0000259" key="14">
    <source>
        <dbReference type="Pfam" id="PF10488"/>
    </source>
</evidence>
<dbReference type="PANTHER" id="PTHR16489">
    <property type="entry name" value="GH11727P"/>
    <property type="match status" value="1"/>
</dbReference>
<feature type="compositionally biased region" description="Polar residues" evidence="13">
    <location>
        <begin position="295"/>
        <end position="310"/>
    </location>
</feature>
<accession>A0AAN9VJT4</accession>
<name>A0AAN9VJT4_9ORTH</name>
<evidence type="ECO:0000256" key="12">
    <source>
        <dbReference type="ARBA" id="ARBA00031298"/>
    </source>
</evidence>
<comment type="subunit">
    <text evidence="4">Interacts (via C-terminus) with host PPP1CB.</text>
</comment>
<keyword evidence="16" id="KW-1185">Reference proteome</keyword>
<dbReference type="AlphaFoldDB" id="A0AAN9VJT4"/>
<keyword evidence="7" id="KW-1090">Inhibition of host innate immune response by virus</keyword>
<evidence type="ECO:0000256" key="4">
    <source>
        <dbReference type="ARBA" id="ARBA00011204"/>
    </source>
</evidence>
<dbReference type="GO" id="GO:0039502">
    <property type="term" value="P:symbiont-mediated suppression of host type I interferon-mediated signaling pathway"/>
    <property type="evidence" value="ECO:0007669"/>
    <property type="project" value="UniProtKB-KW"/>
</dbReference>
<keyword evidence="9" id="KW-0426">Late protein</keyword>
<evidence type="ECO:0000256" key="7">
    <source>
        <dbReference type="ARBA" id="ARBA00022632"/>
    </source>
</evidence>
<dbReference type="GO" id="GO:0019888">
    <property type="term" value="F:protein phosphatase regulator activity"/>
    <property type="evidence" value="ECO:0007669"/>
    <property type="project" value="TreeGrafter"/>
</dbReference>
<keyword evidence="8" id="KW-1114">Inhibition of host interferon signaling pathway by virus</keyword>
<evidence type="ECO:0000256" key="9">
    <source>
        <dbReference type="ARBA" id="ARBA00022921"/>
    </source>
</evidence>
<protein>
    <recommendedName>
        <fullName evidence="5">Protein DP71L</fullName>
    </recommendedName>
    <alternativeName>
        <fullName evidence="12">MyD116 homolog</fullName>
    </alternativeName>
</protein>
<keyword evidence="11" id="KW-0899">Viral immunoevasion</keyword>
<feature type="domain" description="Protein phosphatase 1 regulatory subunit 15A/B C-terminal" evidence="14">
    <location>
        <begin position="641"/>
        <end position="699"/>
    </location>
</feature>
<evidence type="ECO:0000256" key="2">
    <source>
        <dbReference type="ARBA" id="ARBA00007512"/>
    </source>
</evidence>